<organism evidence="9 10">
    <name type="scientific">Nocardia jiangxiensis</name>
    <dbReference type="NCBI Taxonomy" id="282685"/>
    <lineage>
        <taxon>Bacteria</taxon>
        <taxon>Bacillati</taxon>
        <taxon>Actinomycetota</taxon>
        <taxon>Actinomycetes</taxon>
        <taxon>Mycobacteriales</taxon>
        <taxon>Nocardiaceae</taxon>
        <taxon>Nocardia</taxon>
    </lineage>
</organism>
<keyword evidence="6" id="KW-0560">Oxidoreductase</keyword>
<name>A0ABW6SAV9_9NOCA</name>
<dbReference type="PANTHER" id="PTHR48467:SF1">
    <property type="entry name" value="GLUTAMATE SYNTHASE 1 [NADH], CHLOROPLASTIC-LIKE"/>
    <property type="match status" value="1"/>
</dbReference>
<dbReference type="EC" id="1.18.1.2" evidence="2"/>
<dbReference type="InterPro" id="IPR036188">
    <property type="entry name" value="FAD/NAD-bd_sf"/>
</dbReference>
<evidence type="ECO:0000256" key="2">
    <source>
        <dbReference type="ARBA" id="ARBA00013223"/>
    </source>
</evidence>
<reference evidence="9 10" key="1">
    <citation type="submission" date="2024-10" db="EMBL/GenBank/DDBJ databases">
        <title>The Natural Products Discovery Center: Release of the First 8490 Sequenced Strains for Exploring Actinobacteria Biosynthetic Diversity.</title>
        <authorList>
            <person name="Kalkreuter E."/>
            <person name="Kautsar S.A."/>
            <person name="Yang D."/>
            <person name="Bader C.D."/>
            <person name="Teijaro C.N."/>
            <person name="Fluegel L."/>
            <person name="Davis C.M."/>
            <person name="Simpson J.R."/>
            <person name="Lauterbach L."/>
            <person name="Steele A.D."/>
            <person name="Gui C."/>
            <person name="Meng S."/>
            <person name="Li G."/>
            <person name="Viehrig K."/>
            <person name="Ye F."/>
            <person name="Su P."/>
            <person name="Kiefer A.F."/>
            <person name="Nichols A."/>
            <person name="Cepeda A.J."/>
            <person name="Yan W."/>
            <person name="Fan B."/>
            <person name="Jiang Y."/>
            <person name="Adhikari A."/>
            <person name="Zheng C.-J."/>
            <person name="Schuster L."/>
            <person name="Cowan T.M."/>
            <person name="Smanski M.J."/>
            <person name="Chevrette M.G."/>
            <person name="De Carvalho L.P.S."/>
            <person name="Shen B."/>
        </authorList>
    </citation>
    <scope>NUCLEOTIDE SEQUENCE [LARGE SCALE GENOMIC DNA]</scope>
    <source>
        <strain evidence="9 10">NPDC002593</strain>
    </source>
</reference>
<accession>A0ABW6SAV9</accession>
<dbReference type="SUPFAM" id="SSF51971">
    <property type="entry name" value="Nucleotide-binding domain"/>
    <property type="match status" value="1"/>
</dbReference>
<gene>
    <name evidence="9" type="ORF">ACFYXQ_37070</name>
</gene>
<dbReference type="RefSeq" id="WP_040830050.1">
    <property type="nucleotide sequence ID" value="NZ_JBIAQY010000018.1"/>
</dbReference>
<evidence type="ECO:0000256" key="5">
    <source>
        <dbReference type="ARBA" id="ARBA00022857"/>
    </source>
</evidence>
<feature type="domain" description="FAD/NAD(P)-binding" evidence="8">
    <location>
        <begin position="12"/>
        <end position="174"/>
    </location>
</feature>
<evidence type="ECO:0000256" key="6">
    <source>
        <dbReference type="ARBA" id="ARBA00023002"/>
    </source>
</evidence>
<dbReference type="Gene3D" id="3.50.50.60">
    <property type="entry name" value="FAD/NAD(P)-binding domain"/>
    <property type="match status" value="1"/>
</dbReference>
<sequence>MSAGASDRLQPTIAIIGSGPAGCYTAQFLRKKWAQAEITIFEALPAPYGLVRYGVAADHQGTKAVTRQFDRLFERESVRFAGNVTIGRDLDFEFVAEHFDVVVLATGLRDDRALDVVQDPAARVIGAGALVRALNGFPGDTLPRNAQGRHVRLGERLAVVGNGNVAIDVLRMLVKRADGLVGSDIDDDVLAELRPAPIRTIDVFGRSPAHEAKFDIAMLRELCALPNIDIAAHGIDDGGDHAVVELLMTASAAAPDSTVAAPMTRTRVTFHFEVVPVRIVSRAGTTAVTVCNGSGCGAEEDFEVDTVVTAIGFAHAADPDATVPGEDWSGAHVYRAGWLAGSSGAMPQMRRDAKKLVDDIAARVTVGKPGFAAVQDSIARRVVGFHDWRLIDAFECTSAPPHRVRKKVADLVTMCAIASGQPPEERPVGS</sequence>
<keyword evidence="10" id="KW-1185">Reference proteome</keyword>
<dbReference type="Gene3D" id="3.40.50.720">
    <property type="entry name" value="NAD(P)-binding Rossmann-like Domain"/>
    <property type="match status" value="1"/>
</dbReference>
<dbReference type="InterPro" id="IPR023753">
    <property type="entry name" value="FAD/NAD-binding_dom"/>
</dbReference>
<evidence type="ECO:0000259" key="8">
    <source>
        <dbReference type="Pfam" id="PF07992"/>
    </source>
</evidence>
<keyword evidence="3" id="KW-0285">Flavoprotein</keyword>
<dbReference type="EMBL" id="JBIAQY010000018">
    <property type="protein sequence ID" value="MFF3573387.1"/>
    <property type="molecule type" value="Genomic_DNA"/>
</dbReference>
<comment type="cofactor">
    <cofactor evidence="1">
        <name>FAD</name>
        <dbReference type="ChEBI" id="CHEBI:57692"/>
    </cofactor>
</comment>
<dbReference type="PRINTS" id="PR00419">
    <property type="entry name" value="ADXRDTASE"/>
</dbReference>
<evidence type="ECO:0000313" key="10">
    <source>
        <dbReference type="Proteomes" id="UP001601992"/>
    </source>
</evidence>
<dbReference type="InterPro" id="IPR055275">
    <property type="entry name" value="Ferredox_Rdtase"/>
</dbReference>
<evidence type="ECO:0000256" key="3">
    <source>
        <dbReference type="ARBA" id="ARBA00022630"/>
    </source>
</evidence>
<protein>
    <recommendedName>
        <fullName evidence="2">ferredoxin--NADP(+) reductase</fullName>
        <ecNumber evidence="2">1.18.1.2</ecNumber>
    </recommendedName>
</protein>
<keyword evidence="5" id="KW-0521">NADP</keyword>
<keyword evidence="4" id="KW-0274">FAD</keyword>
<evidence type="ECO:0000256" key="1">
    <source>
        <dbReference type="ARBA" id="ARBA00001974"/>
    </source>
</evidence>
<evidence type="ECO:0000313" key="9">
    <source>
        <dbReference type="EMBL" id="MFF3573387.1"/>
    </source>
</evidence>
<proteinExistence type="predicted"/>
<comment type="caution">
    <text evidence="9">The sequence shown here is derived from an EMBL/GenBank/DDBJ whole genome shotgun (WGS) entry which is preliminary data.</text>
</comment>
<evidence type="ECO:0000256" key="4">
    <source>
        <dbReference type="ARBA" id="ARBA00022827"/>
    </source>
</evidence>
<dbReference type="Pfam" id="PF07992">
    <property type="entry name" value="Pyr_redox_2"/>
    <property type="match status" value="1"/>
</dbReference>
<dbReference type="Proteomes" id="UP001601992">
    <property type="component" value="Unassembled WGS sequence"/>
</dbReference>
<comment type="catalytic activity">
    <reaction evidence="7">
        <text>2 reduced [2Fe-2S]-[ferredoxin] + NADP(+) + H(+) = 2 oxidized [2Fe-2S]-[ferredoxin] + NADPH</text>
        <dbReference type="Rhea" id="RHEA:20125"/>
        <dbReference type="Rhea" id="RHEA-COMP:10000"/>
        <dbReference type="Rhea" id="RHEA-COMP:10001"/>
        <dbReference type="ChEBI" id="CHEBI:15378"/>
        <dbReference type="ChEBI" id="CHEBI:33737"/>
        <dbReference type="ChEBI" id="CHEBI:33738"/>
        <dbReference type="ChEBI" id="CHEBI:57783"/>
        <dbReference type="ChEBI" id="CHEBI:58349"/>
        <dbReference type="EC" id="1.18.1.2"/>
    </reaction>
</comment>
<evidence type="ECO:0000256" key="7">
    <source>
        <dbReference type="ARBA" id="ARBA00047776"/>
    </source>
</evidence>
<dbReference type="PANTHER" id="PTHR48467">
    <property type="entry name" value="GLUTAMATE SYNTHASE 1 [NADH], CHLOROPLASTIC-LIKE"/>
    <property type="match status" value="1"/>
</dbReference>